<evidence type="ECO:0000256" key="5">
    <source>
        <dbReference type="ARBA" id="ARBA00023134"/>
    </source>
</evidence>
<dbReference type="GO" id="GO:0005092">
    <property type="term" value="F:GDP-dissociation inhibitor activity"/>
    <property type="evidence" value="ECO:0007669"/>
    <property type="project" value="TreeGrafter"/>
</dbReference>
<feature type="compositionally biased region" description="Acidic residues" evidence="7">
    <location>
        <begin position="232"/>
        <end position="251"/>
    </location>
</feature>
<sequence length="493" mass="53992">MQNIGAGNADDAFYRYKMPKLVAKVEGRGNGIKTNIVNNVDIAKALARPPEYVLKYYGCELGAQTNFEVKTGTSIVNGSHDNKKFTTDELRLSQSKAQIKTDSAGYVLRLLYHVNMLGEILEGFIKKYVQCYSCGNPETQVKVKKEDIKLKCKACGFVSDVDPRHKLNSYIIKNPPEEKMSKEEKRLKKAEEERMAGAEGERKKKEKKDKDSSKEKKEKKEKKDKKKKDQDDGNGEAAEDSDDDVEDEEEDGVVWMTDTSAEAAKKRAEEQLSAATAALVTQGNIEAEAEAERKRAEKEAKRKAEEEEAKRREEEAALLAQETAQNLALAEAAANSPVSQIRALISKGCPPSDVAAAVKALTGPGGLPGKVAVLLEAVFCAPSAAERKLVELIQENKALLAALGGDPAGQLAQLIALEYILTVAAPERGKETALVLKTLYDEDLAEDEIIVAWGDKSDAAKSLNVPLEAAKGIRKIAAPVLEWLQEDEEEDDE</sequence>
<dbReference type="PANTHER" id="PTHR23001">
    <property type="entry name" value="EUKARYOTIC TRANSLATION INITIATION FACTOR"/>
    <property type="match status" value="1"/>
</dbReference>
<dbReference type="Gene3D" id="2.20.25.350">
    <property type="match status" value="1"/>
</dbReference>
<dbReference type="GO" id="GO:0005829">
    <property type="term" value="C:cytosol"/>
    <property type="evidence" value="ECO:0007669"/>
    <property type="project" value="TreeGrafter"/>
</dbReference>
<keyword evidence="3" id="KW-0547">Nucleotide-binding</keyword>
<keyword evidence="10" id="KW-1185">Reference proteome</keyword>
<evidence type="ECO:0000256" key="2">
    <source>
        <dbReference type="ARBA" id="ARBA00022540"/>
    </source>
</evidence>
<dbReference type="OrthoDB" id="10250831at2759"/>
<dbReference type="SUPFAM" id="SSF48371">
    <property type="entry name" value="ARM repeat"/>
    <property type="match status" value="1"/>
</dbReference>
<dbReference type="FunFam" id="3.30.30.170:FF:000002">
    <property type="entry name" value="Eukaryotic translation initiation factor 5"/>
    <property type="match status" value="1"/>
</dbReference>
<dbReference type="GO" id="GO:0005525">
    <property type="term" value="F:GTP binding"/>
    <property type="evidence" value="ECO:0007669"/>
    <property type="project" value="UniProtKB-KW"/>
</dbReference>
<feature type="domain" description="W2" evidence="8">
    <location>
        <begin position="305"/>
        <end position="493"/>
    </location>
</feature>
<dbReference type="GO" id="GO:0003743">
    <property type="term" value="F:translation initiation factor activity"/>
    <property type="evidence" value="ECO:0007669"/>
    <property type="project" value="UniProtKB-KW"/>
</dbReference>
<dbReference type="Proteomes" id="UP000232323">
    <property type="component" value="Unassembled WGS sequence"/>
</dbReference>
<proteinExistence type="inferred from homology"/>
<reference evidence="9 10" key="1">
    <citation type="submission" date="2017-08" db="EMBL/GenBank/DDBJ databases">
        <title>Acidophilic green algal genome provides insights into adaptation to an acidic environment.</title>
        <authorList>
            <person name="Hirooka S."/>
            <person name="Hirose Y."/>
            <person name="Kanesaki Y."/>
            <person name="Higuchi S."/>
            <person name="Fujiwara T."/>
            <person name="Onuma R."/>
            <person name="Era A."/>
            <person name="Ohbayashi R."/>
            <person name="Uzuka A."/>
            <person name="Nozaki H."/>
            <person name="Yoshikawa H."/>
            <person name="Miyagishima S.Y."/>
        </authorList>
    </citation>
    <scope>NUCLEOTIDE SEQUENCE [LARGE SCALE GENOMIC DNA]</scope>
    <source>
        <strain evidence="9 10">NIES-2499</strain>
    </source>
</reference>
<protein>
    <recommendedName>
        <fullName evidence="8">W2 domain-containing protein</fullName>
    </recommendedName>
</protein>
<feature type="region of interest" description="Disordered" evidence="7">
    <location>
        <begin position="169"/>
        <end position="251"/>
    </location>
</feature>
<evidence type="ECO:0000313" key="9">
    <source>
        <dbReference type="EMBL" id="GAX73568.1"/>
    </source>
</evidence>
<dbReference type="InterPro" id="IPR016190">
    <property type="entry name" value="Transl_init_fac_IF2/IF5_Zn-bd"/>
</dbReference>
<evidence type="ECO:0000256" key="4">
    <source>
        <dbReference type="ARBA" id="ARBA00022917"/>
    </source>
</evidence>
<evidence type="ECO:0000256" key="3">
    <source>
        <dbReference type="ARBA" id="ARBA00022741"/>
    </source>
</evidence>
<accession>A0A250WRV6</accession>
<dbReference type="FunFam" id="2.20.25.350:FF:000001">
    <property type="entry name" value="Eukaryotic translation initiation factor 5"/>
    <property type="match status" value="1"/>
</dbReference>
<dbReference type="SMART" id="SM00515">
    <property type="entry name" value="eIF5C"/>
    <property type="match status" value="1"/>
</dbReference>
<dbReference type="SMART" id="SM00653">
    <property type="entry name" value="eIF2B_5"/>
    <property type="match status" value="1"/>
</dbReference>
<dbReference type="InterPro" id="IPR002735">
    <property type="entry name" value="Transl_init_fac_IF2/IF5_dom"/>
</dbReference>
<dbReference type="Pfam" id="PF01873">
    <property type="entry name" value="eIF-5_eIF-2B"/>
    <property type="match status" value="2"/>
</dbReference>
<gene>
    <name evidence="9" type="ORF">CEUSTIGMA_g1019.t1</name>
</gene>
<dbReference type="InterPro" id="IPR045196">
    <property type="entry name" value="IF2/IF5"/>
</dbReference>
<dbReference type="SUPFAM" id="SSF100966">
    <property type="entry name" value="Translation initiation factor 2 beta, aIF2beta, N-terminal domain"/>
    <property type="match status" value="1"/>
</dbReference>
<name>A0A250WRV6_9CHLO</name>
<evidence type="ECO:0000313" key="10">
    <source>
        <dbReference type="Proteomes" id="UP000232323"/>
    </source>
</evidence>
<dbReference type="PROSITE" id="PS51363">
    <property type="entry name" value="W2"/>
    <property type="match status" value="1"/>
</dbReference>
<evidence type="ECO:0000259" key="8">
    <source>
        <dbReference type="PROSITE" id="PS51363"/>
    </source>
</evidence>
<dbReference type="PANTHER" id="PTHR23001:SF7">
    <property type="entry name" value="EUKARYOTIC TRANSLATION INITIATION FACTOR 5"/>
    <property type="match status" value="1"/>
</dbReference>
<dbReference type="Gene3D" id="3.30.30.170">
    <property type="match status" value="2"/>
</dbReference>
<dbReference type="GO" id="GO:0001732">
    <property type="term" value="P:formation of cytoplasmic translation initiation complex"/>
    <property type="evidence" value="ECO:0007669"/>
    <property type="project" value="TreeGrafter"/>
</dbReference>
<evidence type="ECO:0000256" key="1">
    <source>
        <dbReference type="ARBA" id="ARBA00010397"/>
    </source>
</evidence>
<keyword evidence="5" id="KW-0342">GTP-binding</keyword>
<dbReference type="InterPro" id="IPR003307">
    <property type="entry name" value="W2_domain"/>
</dbReference>
<dbReference type="EMBL" id="BEGY01000004">
    <property type="protein sequence ID" value="GAX73568.1"/>
    <property type="molecule type" value="Genomic_DNA"/>
</dbReference>
<keyword evidence="4" id="KW-0648">Protein biosynthesis</keyword>
<comment type="similarity">
    <text evidence="1">Belongs to the eIF-2-beta/eIF-5 family.</text>
</comment>
<dbReference type="Gene3D" id="1.25.40.180">
    <property type="match status" value="1"/>
</dbReference>
<comment type="caution">
    <text evidence="9">The sequence shown here is derived from an EMBL/GenBank/DDBJ whole genome shotgun (WGS) entry which is preliminary data.</text>
</comment>
<feature type="compositionally biased region" description="Basic and acidic residues" evidence="7">
    <location>
        <begin position="175"/>
        <end position="218"/>
    </location>
</feature>
<keyword evidence="2" id="KW-0396">Initiation factor</keyword>
<dbReference type="SUPFAM" id="SSF75689">
    <property type="entry name" value="Zinc-binding domain of translation initiation factor 2 beta"/>
    <property type="match status" value="1"/>
</dbReference>
<comment type="function">
    <text evidence="6">Catalyzes the hydrolysis of GTP bound to the 40S ribosomal initiation complex (40S.mRNA.Met-tRNA[F].eIF-2.GTP) with the subsequent joining of a 60S ribosomal subunit resulting in the release of eIF-2 and the guanine nucleotide. The subsequent joining of a 60S ribosomal subunit results in the formation of a functional 80S initiation complex (80S.mRNA.Met-tRNA[F]).</text>
</comment>
<evidence type="ECO:0000256" key="7">
    <source>
        <dbReference type="SAM" id="MobiDB-lite"/>
    </source>
</evidence>
<dbReference type="GO" id="GO:0071074">
    <property type="term" value="F:eukaryotic initiation factor eIF2 binding"/>
    <property type="evidence" value="ECO:0007669"/>
    <property type="project" value="TreeGrafter"/>
</dbReference>
<dbReference type="InterPro" id="IPR016189">
    <property type="entry name" value="Transl_init_fac_IF2/IF5_N"/>
</dbReference>
<dbReference type="Pfam" id="PF02020">
    <property type="entry name" value="W2"/>
    <property type="match status" value="1"/>
</dbReference>
<dbReference type="InterPro" id="IPR016024">
    <property type="entry name" value="ARM-type_fold"/>
</dbReference>
<dbReference type="STRING" id="1157962.A0A250WRV6"/>
<evidence type="ECO:0000256" key="6">
    <source>
        <dbReference type="ARBA" id="ARBA00025032"/>
    </source>
</evidence>
<organism evidence="9 10">
    <name type="scientific">Chlamydomonas eustigma</name>
    <dbReference type="NCBI Taxonomy" id="1157962"/>
    <lineage>
        <taxon>Eukaryota</taxon>
        <taxon>Viridiplantae</taxon>
        <taxon>Chlorophyta</taxon>
        <taxon>core chlorophytes</taxon>
        <taxon>Chlorophyceae</taxon>
        <taxon>CS clade</taxon>
        <taxon>Chlamydomonadales</taxon>
        <taxon>Chlamydomonadaceae</taxon>
        <taxon>Chlamydomonas</taxon>
    </lineage>
</organism>
<feature type="region of interest" description="Disordered" evidence="7">
    <location>
        <begin position="290"/>
        <end position="313"/>
    </location>
</feature>
<dbReference type="AlphaFoldDB" id="A0A250WRV6"/>